<reference evidence="7 8" key="1">
    <citation type="journal article" date="2020" name="IScience">
        <title>Genome Sequencing of the Endangered Kingdonia uniflora (Circaeasteraceae, Ranunculales) Reveals Potential Mechanisms of Evolutionary Specialization.</title>
        <authorList>
            <person name="Sun Y."/>
            <person name="Deng T."/>
            <person name="Zhang A."/>
            <person name="Moore M.J."/>
            <person name="Landis J.B."/>
            <person name="Lin N."/>
            <person name="Zhang H."/>
            <person name="Zhang X."/>
            <person name="Huang J."/>
            <person name="Zhang X."/>
            <person name="Sun H."/>
            <person name="Wang H."/>
        </authorList>
    </citation>
    <scope>NUCLEOTIDE SEQUENCE [LARGE SCALE GENOMIC DNA]</scope>
    <source>
        <strain evidence="7">TB1705</strain>
        <tissue evidence="7">Leaf</tissue>
    </source>
</reference>
<dbReference type="PANTHER" id="PTHR22594">
    <property type="entry name" value="ASPARTYL/LYSYL-TRNA SYNTHETASE"/>
    <property type="match status" value="1"/>
</dbReference>
<dbReference type="AlphaFoldDB" id="A0A7J7PCH4"/>
<name>A0A7J7PCH4_9MAGN</name>
<dbReference type="GO" id="GO:0003676">
    <property type="term" value="F:nucleic acid binding"/>
    <property type="evidence" value="ECO:0007669"/>
    <property type="project" value="InterPro"/>
</dbReference>
<dbReference type="InterPro" id="IPR047089">
    <property type="entry name" value="Asp-tRNA-ligase_1_N"/>
</dbReference>
<dbReference type="GO" id="GO:0005739">
    <property type="term" value="C:mitochondrion"/>
    <property type="evidence" value="ECO:0007669"/>
    <property type="project" value="TreeGrafter"/>
</dbReference>
<evidence type="ECO:0000256" key="5">
    <source>
        <dbReference type="ARBA" id="ARBA00023146"/>
    </source>
</evidence>
<keyword evidence="8" id="KW-1185">Reference proteome</keyword>
<dbReference type="InterPro" id="IPR004365">
    <property type="entry name" value="NA-bd_OB_tRNA"/>
</dbReference>
<dbReference type="Proteomes" id="UP000541444">
    <property type="component" value="Unassembled WGS sequence"/>
</dbReference>
<evidence type="ECO:0000256" key="3">
    <source>
        <dbReference type="ARBA" id="ARBA00022840"/>
    </source>
</evidence>
<dbReference type="GO" id="GO:0004815">
    <property type="term" value="F:aspartate-tRNA ligase activity"/>
    <property type="evidence" value="ECO:0007669"/>
    <property type="project" value="TreeGrafter"/>
</dbReference>
<evidence type="ECO:0000313" key="8">
    <source>
        <dbReference type="Proteomes" id="UP000541444"/>
    </source>
</evidence>
<dbReference type="GO" id="GO:0005524">
    <property type="term" value="F:ATP binding"/>
    <property type="evidence" value="ECO:0007669"/>
    <property type="project" value="UniProtKB-KW"/>
</dbReference>
<dbReference type="PRINTS" id="PR01042">
    <property type="entry name" value="TRNASYNTHASP"/>
</dbReference>
<dbReference type="EMBL" id="JACGCM010000023">
    <property type="protein sequence ID" value="KAF6176888.1"/>
    <property type="molecule type" value="Genomic_DNA"/>
</dbReference>
<feature type="domain" description="Aminoacyl-transfer RNA synthetases class-II family profile" evidence="6">
    <location>
        <begin position="162"/>
        <end position="390"/>
    </location>
</feature>
<dbReference type="PROSITE" id="PS50862">
    <property type="entry name" value="AA_TRNA_LIGASE_II"/>
    <property type="match status" value="1"/>
</dbReference>
<evidence type="ECO:0000256" key="4">
    <source>
        <dbReference type="ARBA" id="ARBA00022917"/>
    </source>
</evidence>
<accession>A0A7J7PCH4</accession>
<dbReference type="OrthoDB" id="439710at2759"/>
<dbReference type="SUPFAM" id="SSF50249">
    <property type="entry name" value="Nucleic acid-binding proteins"/>
    <property type="match status" value="1"/>
</dbReference>
<organism evidence="7 8">
    <name type="scientific">Kingdonia uniflora</name>
    <dbReference type="NCBI Taxonomy" id="39325"/>
    <lineage>
        <taxon>Eukaryota</taxon>
        <taxon>Viridiplantae</taxon>
        <taxon>Streptophyta</taxon>
        <taxon>Embryophyta</taxon>
        <taxon>Tracheophyta</taxon>
        <taxon>Spermatophyta</taxon>
        <taxon>Magnoliopsida</taxon>
        <taxon>Ranunculales</taxon>
        <taxon>Circaeasteraceae</taxon>
        <taxon>Kingdonia</taxon>
    </lineage>
</organism>
<gene>
    <name evidence="7" type="ORF">GIB67_025948</name>
</gene>
<keyword evidence="3" id="KW-0067">ATP-binding</keyword>
<dbReference type="Pfam" id="PF00152">
    <property type="entry name" value="tRNA-synt_2"/>
    <property type="match status" value="2"/>
</dbReference>
<evidence type="ECO:0000256" key="2">
    <source>
        <dbReference type="ARBA" id="ARBA00022741"/>
    </source>
</evidence>
<sequence>MLVNKRSLNFVSVGKLFMKYFPNQALTLLLNIESKLKNVLPEAPVIGPGRIGGLKPMPNAHGIPGVGRTRRRGFGALGKRGLLDDVGKRVRLCGWVALHRIHGVVTFLNLRDHTGIVQVTTLPEKFHDAHLIVNEVRLEYVVAVEGLIRARPTESINMKMKNDVIEVAAEYVQVLNSVRGKLPFLVTTSDDAKESAKEEIRLRYRYLDLSRQPMTSNLRLRHSVIKLVRRYLEDLHDFVEIETPILCRSTPEGARDYLVPSRIQWKVNTLPCCQYRKILTFFISEDMKDLSTARALAYDMVYNGVEIGGGSLRIYKREVQEKVLEIVGINRKQAEDKFGYLLEALDMGAPPHGGIAFGLDRLVMLLAGASSIRDVIAFPKTTTTQYALTPAPCEVDFQQLKDVSFSDE</sequence>
<keyword evidence="2" id="KW-0547">Nucleotide-binding</keyword>
<dbReference type="InterPro" id="IPR006195">
    <property type="entry name" value="aa-tRNA-synth_II"/>
</dbReference>
<proteinExistence type="predicted"/>
<dbReference type="Pfam" id="PF01336">
    <property type="entry name" value="tRNA_anti-codon"/>
    <property type="match status" value="1"/>
</dbReference>
<keyword evidence="1" id="KW-0436">Ligase</keyword>
<evidence type="ECO:0000259" key="6">
    <source>
        <dbReference type="PROSITE" id="PS50862"/>
    </source>
</evidence>
<evidence type="ECO:0000313" key="7">
    <source>
        <dbReference type="EMBL" id="KAF6176888.1"/>
    </source>
</evidence>
<dbReference type="PANTHER" id="PTHR22594:SF5">
    <property type="entry name" value="ASPARTATE--TRNA LIGASE, MITOCHONDRIAL"/>
    <property type="match status" value="1"/>
</dbReference>
<dbReference type="InterPro" id="IPR004364">
    <property type="entry name" value="Aa-tRNA-synt_II"/>
</dbReference>
<dbReference type="GO" id="GO:0006422">
    <property type="term" value="P:aspartyl-tRNA aminoacylation"/>
    <property type="evidence" value="ECO:0007669"/>
    <property type="project" value="TreeGrafter"/>
</dbReference>
<keyword evidence="4" id="KW-0648">Protein biosynthesis</keyword>
<keyword evidence="5" id="KW-0030">Aminoacyl-tRNA synthetase</keyword>
<protein>
    <recommendedName>
        <fullName evidence="6">Aminoacyl-transfer RNA synthetases class-II family profile domain-containing protein</fullName>
    </recommendedName>
</protein>
<dbReference type="InterPro" id="IPR002312">
    <property type="entry name" value="Asp/Asn-tRNA-synth_IIb"/>
</dbReference>
<dbReference type="SUPFAM" id="SSF55681">
    <property type="entry name" value="Class II aaRS and biotin synthetases"/>
    <property type="match status" value="2"/>
</dbReference>
<dbReference type="InterPro" id="IPR045864">
    <property type="entry name" value="aa-tRNA-synth_II/BPL/LPL"/>
</dbReference>
<dbReference type="Gene3D" id="2.40.50.140">
    <property type="entry name" value="Nucleic acid-binding proteins"/>
    <property type="match status" value="1"/>
</dbReference>
<evidence type="ECO:0000256" key="1">
    <source>
        <dbReference type="ARBA" id="ARBA00022598"/>
    </source>
</evidence>
<dbReference type="InterPro" id="IPR012340">
    <property type="entry name" value="NA-bd_OB-fold"/>
</dbReference>
<comment type="caution">
    <text evidence="7">The sequence shown here is derived from an EMBL/GenBank/DDBJ whole genome shotgun (WGS) entry which is preliminary data.</text>
</comment>
<dbReference type="CDD" id="cd04317">
    <property type="entry name" value="EcAspRS_like_N"/>
    <property type="match status" value="1"/>
</dbReference>
<dbReference type="Gene3D" id="3.30.930.10">
    <property type="entry name" value="Bira Bifunctional Protein, Domain 2"/>
    <property type="match status" value="2"/>
</dbReference>